<proteinExistence type="predicted"/>
<name>A0A644WRE1_9ZZZZ</name>
<accession>A0A644WRE1</accession>
<evidence type="ECO:0008006" key="2">
    <source>
        <dbReference type="Google" id="ProtNLM"/>
    </source>
</evidence>
<gene>
    <name evidence="1" type="ORF">SDC9_52756</name>
</gene>
<comment type="caution">
    <text evidence="1">The sequence shown here is derived from an EMBL/GenBank/DDBJ whole genome shotgun (WGS) entry which is preliminary data.</text>
</comment>
<sequence length="114" mass="13126">MKIKTKSIEFESFNDGICSIYTEDEEGNKTYKYKRIGFTKRVLGFNRYFAAKSVQVKTDTVIRIPQIKGIDNNDSVVISGFGRYTIELIQEINTTNPKSLDLTLNQLEMFEVVK</sequence>
<organism evidence="1">
    <name type="scientific">bioreactor metagenome</name>
    <dbReference type="NCBI Taxonomy" id="1076179"/>
    <lineage>
        <taxon>unclassified sequences</taxon>
        <taxon>metagenomes</taxon>
        <taxon>ecological metagenomes</taxon>
    </lineage>
</organism>
<reference evidence="1" key="1">
    <citation type="submission" date="2019-08" db="EMBL/GenBank/DDBJ databases">
        <authorList>
            <person name="Kucharzyk K."/>
            <person name="Murdoch R.W."/>
            <person name="Higgins S."/>
            <person name="Loffler F."/>
        </authorList>
    </citation>
    <scope>NUCLEOTIDE SEQUENCE</scope>
</reference>
<evidence type="ECO:0000313" key="1">
    <source>
        <dbReference type="EMBL" id="MPM06455.1"/>
    </source>
</evidence>
<dbReference type="AlphaFoldDB" id="A0A644WRE1"/>
<dbReference type="EMBL" id="VSSQ01001230">
    <property type="protein sequence ID" value="MPM06455.1"/>
    <property type="molecule type" value="Genomic_DNA"/>
</dbReference>
<protein>
    <recommendedName>
        <fullName evidence="2">Phage protein</fullName>
    </recommendedName>
</protein>